<evidence type="ECO:0000313" key="1">
    <source>
        <dbReference type="EMBL" id="GBM17401.1"/>
    </source>
</evidence>
<accession>A0A4Y2DKX8</accession>
<evidence type="ECO:0000313" key="2">
    <source>
        <dbReference type="Proteomes" id="UP000499080"/>
    </source>
</evidence>
<feature type="non-terminal residue" evidence="1">
    <location>
        <position position="116"/>
    </location>
</feature>
<proteinExistence type="predicted"/>
<gene>
    <name evidence="1" type="ORF">AVEN_143009_1</name>
</gene>
<dbReference type="EMBL" id="BGPR01089964">
    <property type="protein sequence ID" value="GBM17401.1"/>
    <property type="molecule type" value="Genomic_DNA"/>
</dbReference>
<sequence>MKRKASQHPPSAIRDYLGPHECHYLHSKPVVVERSSRLKRCVIRQLARPSSSSLILTFKTEEPAHYKLSIYNYSSPKPAFVPSVPKFQHLQMEPFLVRTCTVALPSADSVIYIPQG</sequence>
<organism evidence="1 2">
    <name type="scientific">Araneus ventricosus</name>
    <name type="common">Orbweaver spider</name>
    <name type="synonym">Epeira ventricosa</name>
    <dbReference type="NCBI Taxonomy" id="182803"/>
    <lineage>
        <taxon>Eukaryota</taxon>
        <taxon>Metazoa</taxon>
        <taxon>Ecdysozoa</taxon>
        <taxon>Arthropoda</taxon>
        <taxon>Chelicerata</taxon>
        <taxon>Arachnida</taxon>
        <taxon>Araneae</taxon>
        <taxon>Araneomorphae</taxon>
        <taxon>Entelegynae</taxon>
        <taxon>Araneoidea</taxon>
        <taxon>Araneidae</taxon>
        <taxon>Araneus</taxon>
    </lineage>
</organism>
<reference evidence="1 2" key="1">
    <citation type="journal article" date="2019" name="Sci. Rep.">
        <title>Orb-weaving spider Araneus ventricosus genome elucidates the spidroin gene catalogue.</title>
        <authorList>
            <person name="Kono N."/>
            <person name="Nakamura H."/>
            <person name="Ohtoshi R."/>
            <person name="Moran D.A.P."/>
            <person name="Shinohara A."/>
            <person name="Yoshida Y."/>
            <person name="Fujiwara M."/>
            <person name="Mori M."/>
            <person name="Tomita M."/>
            <person name="Arakawa K."/>
        </authorList>
    </citation>
    <scope>NUCLEOTIDE SEQUENCE [LARGE SCALE GENOMIC DNA]</scope>
</reference>
<comment type="caution">
    <text evidence="1">The sequence shown here is derived from an EMBL/GenBank/DDBJ whole genome shotgun (WGS) entry which is preliminary data.</text>
</comment>
<protein>
    <submittedName>
        <fullName evidence="1">Uncharacterized protein</fullName>
    </submittedName>
</protein>
<name>A0A4Y2DKX8_ARAVE</name>
<dbReference type="AlphaFoldDB" id="A0A4Y2DKX8"/>
<keyword evidence="2" id="KW-1185">Reference proteome</keyword>
<dbReference type="Proteomes" id="UP000499080">
    <property type="component" value="Unassembled WGS sequence"/>
</dbReference>